<evidence type="ECO:0000256" key="1">
    <source>
        <dbReference type="ARBA" id="ARBA00004479"/>
    </source>
</evidence>
<dbReference type="SMART" id="SM00449">
    <property type="entry name" value="SPRY"/>
    <property type="match status" value="1"/>
</dbReference>
<dbReference type="InterPro" id="IPR043136">
    <property type="entry name" value="B30.2/SPRY_sf"/>
</dbReference>
<keyword evidence="9" id="KW-0436">Ligase</keyword>
<keyword evidence="5" id="KW-0472">Membrane</keyword>
<dbReference type="InterPro" id="IPR001870">
    <property type="entry name" value="B30.2/SPRY"/>
</dbReference>
<dbReference type="Pfam" id="PF00622">
    <property type="entry name" value="SPRY"/>
    <property type="match status" value="1"/>
</dbReference>
<reference evidence="9 10" key="1">
    <citation type="journal article" date="2021" name="Cell">
        <title>Tracing the genetic footprints of vertebrate landing in non-teleost ray-finned fishes.</title>
        <authorList>
            <person name="Bi X."/>
            <person name="Wang K."/>
            <person name="Yang L."/>
            <person name="Pan H."/>
            <person name="Jiang H."/>
            <person name="Wei Q."/>
            <person name="Fang M."/>
            <person name="Yu H."/>
            <person name="Zhu C."/>
            <person name="Cai Y."/>
            <person name="He Y."/>
            <person name="Gan X."/>
            <person name="Zeng H."/>
            <person name="Yu D."/>
            <person name="Zhu Y."/>
            <person name="Jiang H."/>
            <person name="Qiu Q."/>
            <person name="Yang H."/>
            <person name="Zhang Y.E."/>
            <person name="Wang W."/>
            <person name="Zhu M."/>
            <person name="He S."/>
            <person name="Zhang G."/>
        </authorList>
    </citation>
    <scope>NUCLEOTIDE SEQUENCE [LARGE SCALE GENOMIC DNA]</scope>
    <source>
        <strain evidence="9">Bchr_013</strain>
    </source>
</reference>
<dbReference type="Proteomes" id="UP000886611">
    <property type="component" value="Unassembled WGS sequence"/>
</dbReference>
<gene>
    <name evidence="9" type="primary">Trim39_4</name>
    <name evidence="9" type="ORF">GTO96_0019986</name>
</gene>
<evidence type="ECO:0000256" key="6">
    <source>
        <dbReference type="ARBA" id="ARBA00023319"/>
    </source>
</evidence>
<dbReference type="SUPFAM" id="SSF48726">
    <property type="entry name" value="Immunoglobulin"/>
    <property type="match status" value="2"/>
</dbReference>
<evidence type="ECO:0000259" key="7">
    <source>
        <dbReference type="PROSITE" id="PS50188"/>
    </source>
</evidence>
<evidence type="ECO:0000256" key="4">
    <source>
        <dbReference type="ARBA" id="ARBA00022989"/>
    </source>
</evidence>
<sequence>MEGFKERSQLFLEELNKGNVSLKLQRVRVSDEGLYKCFVDSGSWFEEAHITLTVQVLGIQPSISVSSTQDHQTLLECNSEKWNPQPEVVWRDKNGRDVTSLSKMHTERDSEGLLRVSSIIPVEQEVSVFSCMMRSSAPKPAWPSELSIYTDVILDPDTAHPYLCLSEDGKEVRNVGKLQTVPDKPRRYMDFHSVQAREAYTSGRHYWEVEVREKIEWTVGIALEMEGKGEFCSEPYRRVRLRNEKEYSAVSEKVTSLLVRRKPDRIRVFLDYDEGQLSFYNAESREHLHTFTETFSGKLYPYLSPCYSLRGKNIAPLVIHPVKAIA</sequence>
<dbReference type="InterPro" id="IPR007110">
    <property type="entry name" value="Ig-like_dom"/>
</dbReference>
<evidence type="ECO:0000313" key="9">
    <source>
        <dbReference type="EMBL" id="KAG2458907.1"/>
    </source>
</evidence>
<dbReference type="InterPro" id="IPR013783">
    <property type="entry name" value="Ig-like_fold"/>
</dbReference>
<dbReference type="GO" id="GO:0016020">
    <property type="term" value="C:membrane"/>
    <property type="evidence" value="ECO:0007669"/>
    <property type="project" value="UniProtKB-SubCell"/>
</dbReference>
<dbReference type="Gene3D" id="2.60.40.10">
    <property type="entry name" value="Immunoglobulins"/>
    <property type="match status" value="2"/>
</dbReference>
<proteinExistence type="predicted"/>
<dbReference type="InterPro" id="IPR003877">
    <property type="entry name" value="SPRY_dom"/>
</dbReference>
<feature type="domain" description="Ig-like" evidence="8">
    <location>
        <begin position="61"/>
        <end position="147"/>
    </location>
</feature>
<protein>
    <submittedName>
        <fullName evidence="9">TRI39 ligase</fullName>
    </submittedName>
</protein>
<keyword evidence="2" id="KW-0812">Transmembrane</keyword>
<keyword evidence="6" id="KW-0393">Immunoglobulin domain</keyword>
<comment type="caution">
    <text evidence="9">The sequence shown here is derived from an EMBL/GenBank/DDBJ whole genome shotgun (WGS) entry which is preliminary data.</text>
</comment>
<keyword evidence="4" id="KW-1133">Transmembrane helix</keyword>
<comment type="subcellular location">
    <subcellularLocation>
        <location evidence="1">Membrane</location>
        <topology evidence="1">Single-pass type I membrane protein</topology>
    </subcellularLocation>
</comment>
<dbReference type="InterPro" id="IPR013320">
    <property type="entry name" value="ConA-like_dom_sf"/>
</dbReference>
<dbReference type="SUPFAM" id="SSF49899">
    <property type="entry name" value="Concanavalin A-like lectins/glucanases"/>
    <property type="match status" value="1"/>
</dbReference>
<keyword evidence="3" id="KW-0732">Signal</keyword>
<dbReference type="InterPro" id="IPR053896">
    <property type="entry name" value="BTN3A2-like_Ig-C"/>
</dbReference>
<feature type="non-terminal residue" evidence="9">
    <location>
        <position position="1"/>
    </location>
</feature>
<dbReference type="InterPro" id="IPR003879">
    <property type="entry name" value="Butyrophylin_SPRY"/>
</dbReference>
<dbReference type="Pfam" id="PF22705">
    <property type="entry name" value="C2-set_3"/>
    <property type="match status" value="1"/>
</dbReference>
<dbReference type="EMBL" id="JAATIS010005477">
    <property type="protein sequence ID" value="KAG2458907.1"/>
    <property type="molecule type" value="Genomic_DNA"/>
</dbReference>
<dbReference type="InterPro" id="IPR006574">
    <property type="entry name" value="PRY"/>
</dbReference>
<name>A0A8X8BLT4_POLSE</name>
<keyword evidence="10" id="KW-1185">Reference proteome</keyword>
<dbReference type="PROSITE" id="PS50835">
    <property type="entry name" value="IG_LIKE"/>
    <property type="match status" value="1"/>
</dbReference>
<evidence type="ECO:0000256" key="2">
    <source>
        <dbReference type="ARBA" id="ARBA00022692"/>
    </source>
</evidence>
<dbReference type="Pfam" id="PF13765">
    <property type="entry name" value="PRY"/>
    <property type="match status" value="1"/>
</dbReference>
<dbReference type="PROSITE" id="PS50188">
    <property type="entry name" value="B302_SPRY"/>
    <property type="match status" value="1"/>
</dbReference>
<dbReference type="PRINTS" id="PR01407">
    <property type="entry name" value="BUTYPHLNCDUF"/>
</dbReference>
<dbReference type="FunFam" id="2.60.120.920:FF:000004">
    <property type="entry name" value="Butyrophilin subfamily 1 member A1"/>
    <property type="match status" value="1"/>
</dbReference>
<dbReference type="FunFam" id="2.60.40.10:FF:000088">
    <property type="entry name" value="Butyrophilin subfamily 1 member A1"/>
    <property type="match status" value="1"/>
</dbReference>
<dbReference type="InterPro" id="IPR013106">
    <property type="entry name" value="Ig_V-set"/>
</dbReference>
<organism evidence="9 10">
    <name type="scientific">Polypterus senegalus</name>
    <name type="common">Senegal bichir</name>
    <dbReference type="NCBI Taxonomy" id="55291"/>
    <lineage>
        <taxon>Eukaryota</taxon>
        <taxon>Metazoa</taxon>
        <taxon>Chordata</taxon>
        <taxon>Craniata</taxon>
        <taxon>Vertebrata</taxon>
        <taxon>Euteleostomi</taxon>
        <taxon>Actinopterygii</taxon>
        <taxon>Polypteriformes</taxon>
        <taxon>Polypteridae</taxon>
        <taxon>Polypterus</taxon>
    </lineage>
</organism>
<dbReference type="GO" id="GO:0016874">
    <property type="term" value="F:ligase activity"/>
    <property type="evidence" value="ECO:0007669"/>
    <property type="project" value="UniProtKB-KW"/>
</dbReference>
<feature type="domain" description="B30.2/SPRY" evidence="7">
    <location>
        <begin position="132"/>
        <end position="324"/>
    </location>
</feature>
<evidence type="ECO:0000256" key="5">
    <source>
        <dbReference type="ARBA" id="ARBA00023136"/>
    </source>
</evidence>
<dbReference type="CDD" id="cd13733">
    <property type="entry name" value="SPRY_PRY_C-I_1"/>
    <property type="match status" value="1"/>
</dbReference>
<accession>A0A8X8BLT4</accession>
<dbReference type="SMART" id="SM00589">
    <property type="entry name" value="PRY"/>
    <property type="match status" value="1"/>
</dbReference>
<evidence type="ECO:0000256" key="3">
    <source>
        <dbReference type="ARBA" id="ARBA00022729"/>
    </source>
</evidence>
<feature type="non-terminal residue" evidence="9">
    <location>
        <position position="326"/>
    </location>
</feature>
<dbReference type="InterPro" id="IPR050143">
    <property type="entry name" value="TRIM/RBCC"/>
</dbReference>
<dbReference type="Gene3D" id="2.60.120.920">
    <property type="match status" value="1"/>
</dbReference>
<dbReference type="Pfam" id="PF07686">
    <property type="entry name" value="V-set"/>
    <property type="match status" value="1"/>
</dbReference>
<dbReference type="PANTHER" id="PTHR24103">
    <property type="entry name" value="E3 UBIQUITIN-PROTEIN LIGASE TRIM"/>
    <property type="match status" value="1"/>
</dbReference>
<dbReference type="AlphaFoldDB" id="A0A8X8BLT4"/>
<dbReference type="InterPro" id="IPR036179">
    <property type="entry name" value="Ig-like_dom_sf"/>
</dbReference>
<evidence type="ECO:0000259" key="8">
    <source>
        <dbReference type="PROSITE" id="PS50835"/>
    </source>
</evidence>
<evidence type="ECO:0000313" key="10">
    <source>
        <dbReference type="Proteomes" id="UP000886611"/>
    </source>
</evidence>